<dbReference type="InterPro" id="IPR036188">
    <property type="entry name" value="FAD/NAD-bd_sf"/>
</dbReference>
<reference evidence="1 2" key="1">
    <citation type="submission" date="2019-10" db="EMBL/GenBank/DDBJ databases">
        <title>Whole genome shotgun sequence of Acrocarpospora corrugata NBRC 13972.</title>
        <authorList>
            <person name="Ichikawa N."/>
            <person name="Kimura A."/>
            <person name="Kitahashi Y."/>
            <person name="Komaki H."/>
            <person name="Oguchi A."/>
        </authorList>
    </citation>
    <scope>NUCLEOTIDE SEQUENCE [LARGE SCALE GENOMIC DNA]</scope>
    <source>
        <strain evidence="1 2">NBRC 13972</strain>
    </source>
</reference>
<keyword evidence="2" id="KW-1185">Reference proteome</keyword>
<protein>
    <submittedName>
        <fullName evidence="1">Uncharacterized protein</fullName>
    </submittedName>
</protein>
<sequence>MVWADGSHERVEVILLAIGYRPDLPYLAELGALDDRGVPRQRPGVFTTHPRLGYLGLKWQRAAASNSLRGVGRDARYQARRW</sequence>
<evidence type="ECO:0000313" key="1">
    <source>
        <dbReference type="EMBL" id="GES05388.1"/>
    </source>
</evidence>
<organism evidence="1 2">
    <name type="scientific">Acrocarpospora corrugata</name>
    <dbReference type="NCBI Taxonomy" id="35763"/>
    <lineage>
        <taxon>Bacteria</taxon>
        <taxon>Bacillati</taxon>
        <taxon>Actinomycetota</taxon>
        <taxon>Actinomycetes</taxon>
        <taxon>Streptosporangiales</taxon>
        <taxon>Streptosporangiaceae</taxon>
        <taxon>Acrocarpospora</taxon>
    </lineage>
</organism>
<dbReference type="EMBL" id="BLAD01000099">
    <property type="protein sequence ID" value="GES05388.1"/>
    <property type="molecule type" value="Genomic_DNA"/>
</dbReference>
<dbReference type="Proteomes" id="UP000334990">
    <property type="component" value="Unassembled WGS sequence"/>
</dbReference>
<gene>
    <name evidence="1" type="ORF">Acor_74560</name>
</gene>
<proteinExistence type="predicted"/>
<dbReference type="Gene3D" id="3.50.50.60">
    <property type="entry name" value="FAD/NAD(P)-binding domain"/>
    <property type="match status" value="1"/>
</dbReference>
<dbReference type="AlphaFoldDB" id="A0A5M3WG67"/>
<comment type="caution">
    <text evidence="1">The sequence shown here is derived from an EMBL/GenBank/DDBJ whole genome shotgun (WGS) entry which is preliminary data.</text>
</comment>
<accession>A0A5M3WG67</accession>
<evidence type="ECO:0000313" key="2">
    <source>
        <dbReference type="Proteomes" id="UP000334990"/>
    </source>
</evidence>
<name>A0A5M3WG67_9ACTN</name>